<proteinExistence type="predicted"/>
<comment type="caution">
    <text evidence="3">The sequence shown here is derived from an EMBL/GenBank/DDBJ whole genome shotgun (WGS) entry which is preliminary data.</text>
</comment>
<dbReference type="InterPro" id="IPR042070">
    <property type="entry name" value="PucR_C-HTH_sf"/>
</dbReference>
<accession>A0A840IVU9</accession>
<dbReference type="Gene3D" id="1.10.10.2840">
    <property type="entry name" value="PucR C-terminal helix-turn-helix domain"/>
    <property type="match status" value="1"/>
</dbReference>
<evidence type="ECO:0000259" key="2">
    <source>
        <dbReference type="Pfam" id="PF13556"/>
    </source>
</evidence>
<dbReference type="PANTHER" id="PTHR33744:SF17">
    <property type="entry name" value="CONSERVED PROTEIN"/>
    <property type="match status" value="1"/>
</dbReference>
<dbReference type="Pfam" id="PF07905">
    <property type="entry name" value="PucR"/>
    <property type="match status" value="1"/>
</dbReference>
<dbReference type="InterPro" id="IPR012914">
    <property type="entry name" value="PucR_dom"/>
</dbReference>
<sequence>MTTVRTLLGLPGLRRHPGTADALLDRAVTRLYATELRDPGRYLTAGELVLSGLLWWREPGDADPFVAALADGGAAALAASGADSNGIPDDVVTACERHGVALLEVPPDLSFAVVTERVVLALAAAADGARKRLLTAAAEGTPVAGLLARAAEELGTPCWVLSAVSRVVAGTAELPIDPSEAVRHFAGSRGRPTAAGGLTVLPVEGRQAVPWLLAVEGPLNGAHAELAQELAGLIGFARARERHEPAAVTEGPVRAIALRTEGSAEAADVLAELLAPAPFTYSSTGPDEAFALVPGPSWPEGWATAATTALSTVEPLLRASRLVAGFADAVPAAEADGALELARQARGLAAARPGPAAVVPADEVGVHQLLLAGASPKLRSALRRRLLGPLLDYDAEQHSDLVRTVRAYLECSGSPTRAAKALHIHVNTLRYRIGRAAELLGEDLTDFTTQVDVYLALRAGQP</sequence>
<protein>
    <recommendedName>
        <fullName evidence="5">PucR family transcriptional regulator</fullName>
    </recommendedName>
</protein>
<dbReference type="PANTHER" id="PTHR33744">
    <property type="entry name" value="CARBOHYDRATE DIACID REGULATOR"/>
    <property type="match status" value="1"/>
</dbReference>
<dbReference type="Pfam" id="PF13556">
    <property type="entry name" value="HTH_30"/>
    <property type="match status" value="1"/>
</dbReference>
<evidence type="ECO:0000259" key="1">
    <source>
        <dbReference type="Pfam" id="PF07905"/>
    </source>
</evidence>
<evidence type="ECO:0000313" key="3">
    <source>
        <dbReference type="EMBL" id="MBB4685332.1"/>
    </source>
</evidence>
<gene>
    <name evidence="3" type="ORF">BJY18_002817</name>
</gene>
<dbReference type="AlphaFoldDB" id="A0A840IVU9"/>
<dbReference type="InterPro" id="IPR025736">
    <property type="entry name" value="PucR_C-HTH_dom"/>
</dbReference>
<evidence type="ECO:0000313" key="4">
    <source>
        <dbReference type="Proteomes" id="UP000581769"/>
    </source>
</evidence>
<dbReference type="EMBL" id="JACHMG010000001">
    <property type="protein sequence ID" value="MBB4685332.1"/>
    <property type="molecule type" value="Genomic_DNA"/>
</dbReference>
<keyword evidence="4" id="KW-1185">Reference proteome</keyword>
<organism evidence="3 4">
    <name type="scientific">Amycolatopsis jiangsuensis</name>
    <dbReference type="NCBI Taxonomy" id="1181879"/>
    <lineage>
        <taxon>Bacteria</taxon>
        <taxon>Bacillati</taxon>
        <taxon>Actinomycetota</taxon>
        <taxon>Actinomycetes</taxon>
        <taxon>Pseudonocardiales</taxon>
        <taxon>Pseudonocardiaceae</taxon>
        <taxon>Amycolatopsis</taxon>
    </lineage>
</organism>
<feature type="domain" description="PucR C-terminal helix-turn-helix" evidence="2">
    <location>
        <begin position="401"/>
        <end position="459"/>
    </location>
</feature>
<reference evidence="3 4" key="1">
    <citation type="submission" date="2020-08" db="EMBL/GenBank/DDBJ databases">
        <title>Sequencing the genomes of 1000 actinobacteria strains.</title>
        <authorList>
            <person name="Klenk H.-P."/>
        </authorList>
    </citation>
    <scope>NUCLEOTIDE SEQUENCE [LARGE SCALE GENOMIC DNA]</scope>
    <source>
        <strain evidence="3 4">DSM 45859</strain>
    </source>
</reference>
<dbReference type="InterPro" id="IPR051448">
    <property type="entry name" value="CdaR-like_regulators"/>
</dbReference>
<dbReference type="RefSeq" id="WP_184780379.1">
    <property type="nucleotide sequence ID" value="NZ_JACHMG010000001.1"/>
</dbReference>
<feature type="domain" description="Purine catabolism PurC-like" evidence="1">
    <location>
        <begin position="10"/>
        <end position="121"/>
    </location>
</feature>
<dbReference type="Proteomes" id="UP000581769">
    <property type="component" value="Unassembled WGS sequence"/>
</dbReference>
<evidence type="ECO:0008006" key="5">
    <source>
        <dbReference type="Google" id="ProtNLM"/>
    </source>
</evidence>
<name>A0A840IVU9_9PSEU</name>